<gene>
    <name evidence="7" type="ORF">FC093_10915</name>
</gene>
<comment type="similarity">
    <text evidence="1">Belongs to the sulfatase family.</text>
</comment>
<evidence type="ECO:0000256" key="5">
    <source>
        <dbReference type="SAM" id="SignalP"/>
    </source>
</evidence>
<dbReference type="InterPro" id="IPR000917">
    <property type="entry name" value="Sulfatase_N"/>
</dbReference>
<organism evidence="7 8">
    <name type="scientific">Ilyomonas limi</name>
    <dbReference type="NCBI Taxonomy" id="2575867"/>
    <lineage>
        <taxon>Bacteria</taxon>
        <taxon>Pseudomonadati</taxon>
        <taxon>Bacteroidota</taxon>
        <taxon>Chitinophagia</taxon>
        <taxon>Chitinophagales</taxon>
        <taxon>Chitinophagaceae</taxon>
        <taxon>Ilyomonas</taxon>
    </lineage>
</organism>
<protein>
    <recommendedName>
        <fullName evidence="6">Sulfatase N-terminal domain-containing protein</fullName>
    </recommendedName>
</protein>
<dbReference type="PANTHER" id="PTHR42693">
    <property type="entry name" value="ARYLSULFATASE FAMILY MEMBER"/>
    <property type="match status" value="1"/>
</dbReference>
<keyword evidence="3" id="KW-0378">Hydrolase</keyword>
<evidence type="ECO:0000256" key="2">
    <source>
        <dbReference type="ARBA" id="ARBA00022723"/>
    </source>
</evidence>
<dbReference type="InterPro" id="IPR024607">
    <property type="entry name" value="Sulfatase_CS"/>
</dbReference>
<evidence type="ECO:0000256" key="4">
    <source>
        <dbReference type="ARBA" id="ARBA00022837"/>
    </source>
</evidence>
<keyword evidence="5" id="KW-0732">Signal</keyword>
<keyword evidence="4" id="KW-0106">Calcium</keyword>
<proteinExistence type="inferred from homology"/>
<dbReference type="Gene3D" id="3.40.720.10">
    <property type="entry name" value="Alkaline Phosphatase, subunit A"/>
    <property type="match status" value="1"/>
</dbReference>
<dbReference type="Pfam" id="PF00884">
    <property type="entry name" value="Sulfatase"/>
    <property type="match status" value="1"/>
</dbReference>
<dbReference type="InterPro" id="IPR017850">
    <property type="entry name" value="Alkaline_phosphatase_core_sf"/>
</dbReference>
<dbReference type="OrthoDB" id="9764377at2"/>
<dbReference type="PANTHER" id="PTHR42693:SF53">
    <property type="entry name" value="ENDO-4-O-SULFATASE"/>
    <property type="match status" value="1"/>
</dbReference>
<dbReference type="RefSeq" id="WP_137261809.1">
    <property type="nucleotide sequence ID" value="NZ_SZQL01000007.1"/>
</dbReference>
<sequence length="461" mass="51551">MKKLTLIPCALLLLCLSSCNKPGFDNKELPAGVAQDAVKSQTLRSRKPNILLLVADDIGYEVPAYTGGQSYQTPNIDSLARVGRQFSDANSTPLCSPSRQSFLTGKYNNQNYTTWGTMLRDQKTIANMLRSNGYATAVSGKWQLDGGDVAIRGFGFSDYLVFLPYNGGDESEENKGRYKDPTLYQKGAYLPQSATQGKYADDMFVDFTSRFIDSVNRNTSKPFFVYHSFSLCHMPFSPTPDNPDYATWDFAGGASSKKYFPDMVRYMDKEVGKLMDTLKAKNLLNNTIVIFCSDNGTPKSITSTWNNTSIDGAKGLTNVYGTHVPFIVAGPGIKPGIKNNIIDFTDLMPTMADLAGIPQPTTFGHLDGVSFYGAIYDLPFTARDWTYIYYKPLSSAGDKRFKVFARQAQYKKYDETDVNHFYDIINDPLEEHPITNPTPEQKKIKQQLNNVINTQEQYNLQ</sequence>
<keyword evidence="8" id="KW-1185">Reference proteome</keyword>
<reference evidence="7 8" key="1">
    <citation type="submission" date="2019-05" db="EMBL/GenBank/DDBJ databases">
        <title>Panacibacter sp. strain 17mud1-8 Genome sequencing and assembly.</title>
        <authorList>
            <person name="Chhetri G."/>
        </authorList>
    </citation>
    <scope>NUCLEOTIDE SEQUENCE [LARGE SCALE GENOMIC DNA]</scope>
    <source>
        <strain evidence="7 8">17mud1-8</strain>
    </source>
</reference>
<keyword evidence="2" id="KW-0479">Metal-binding</keyword>
<feature type="domain" description="Sulfatase N-terminal" evidence="6">
    <location>
        <begin position="48"/>
        <end position="357"/>
    </location>
</feature>
<feature type="signal peptide" evidence="5">
    <location>
        <begin position="1"/>
        <end position="20"/>
    </location>
</feature>
<dbReference type="GO" id="GO:0046872">
    <property type="term" value="F:metal ion binding"/>
    <property type="evidence" value="ECO:0007669"/>
    <property type="project" value="UniProtKB-KW"/>
</dbReference>
<dbReference type="SUPFAM" id="SSF53649">
    <property type="entry name" value="Alkaline phosphatase-like"/>
    <property type="match status" value="1"/>
</dbReference>
<accession>A0A4U3L0J8</accession>
<evidence type="ECO:0000259" key="6">
    <source>
        <dbReference type="Pfam" id="PF00884"/>
    </source>
</evidence>
<dbReference type="InterPro" id="IPR050738">
    <property type="entry name" value="Sulfatase"/>
</dbReference>
<dbReference type="AlphaFoldDB" id="A0A4U3L0J8"/>
<evidence type="ECO:0000313" key="7">
    <source>
        <dbReference type="EMBL" id="TKK68621.1"/>
    </source>
</evidence>
<evidence type="ECO:0000313" key="8">
    <source>
        <dbReference type="Proteomes" id="UP000305848"/>
    </source>
</evidence>
<feature type="chain" id="PRO_5020595946" description="Sulfatase N-terminal domain-containing protein" evidence="5">
    <location>
        <begin position="21"/>
        <end position="461"/>
    </location>
</feature>
<evidence type="ECO:0000256" key="3">
    <source>
        <dbReference type="ARBA" id="ARBA00022801"/>
    </source>
</evidence>
<dbReference type="PROSITE" id="PS00523">
    <property type="entry name" value="SULFATASE_1"/>
    <property type="match status" value="1"/>
</dbReference>
<name>A0A4U3L0J8_9BACT</name>
<dbReference type="GO" id="GO:0004065">
    <property type="term" value="F:arylsulfatase activity"/>
    <property type="evidence" value="ECO:0007669"/>
    <property type="project" value="TreeGrafter"/>
</dbReference>
<dbReference type="EMBL" id="SZQL01000007">
    <property type="protein sequence ID" value="TKK68621.1"/>
    <property type="molecule type" value="Genomic_DNA"/>
</dbReference>
<evidence type="ECO:0000256" key="1">
    <source>
        <dbReference type="ARBA" id="ARBA00008779"/>
    </source>
</evidence>
<comment type="caution">
    <text evidence="7">The sequence shown here is derived from an EMBL/GenBank/DDBJ whole genome shotgun (WGS) entry which is preliminary data.</text>
</comment>
<dbReference type="Proteomes" id="UP000305848">
    <property type="component" value="Unassembled WGS sequence"/>
</dbReference>